<dbReference type="InterPro" id="IPR016162">
    <property type="entry name" value="Ald_DH_N"/>
</dbReference>
<feature type="domain" description="Aldehyde dehydrogenase" evidence="6">
    <location>
        <begin position="39"/>
        <end position="494"/>
    </location>
</feature>
<keyword evidence="3 5" id="KW-0560">Oxidoreductase</keyword>
<reference evidence="7 8" key="1">
    <citation type="journal article" date="2014" name="PLoS Genet.">
        <title>Phylogenetically driven sequencing of extremely halophilic archaea reveals strategies for static and dynamic osmo-response.</title>
        <authorList>
            <person name="Becker E.A."/>
            <person name="Seitzer P.M."/>
            <person name="Tritt A."/>
            <person name="Larsen D."/>
            <person name="Krusor M."/>
            <person name="Yao A.I."/>
            <person name="Wu D."/>
            <person name="Madern D."/>
            <person name="Eisen J.A."/>
            <person name="Darling A.E."/>
            <person name="Facciotti M.T."/>
        </authorList>
    </citation>
    <scope>NUCLEOTIDE SEQUENCE [LARGE SCALE GENOMIC DNA]</scope>
    <source>
        <strain evidence="7 8">ATCC 33799</strain>
    </source>
</reference>
<dbReference type="InterPro" id="IPR015590">
    <property type="entry name" value="Aldehyde_DH_dom"/>
</dbReference>
<dbReference type="InterPro" id="IPR016161">
    <property type="entry name" value="Ald_DH/histidinol_DH"/>
</dbReference>
<dbReference type="PATRIC" id="fig|662475.6.peg.3941"/>
<dbReference type="PROSITE" id="PS00687">
    <property type="entry name" value="ALDEHYDE_DEHYDR_GLU"/>
    <property type="match status" value="1"/>
</dbReference>
<dbReference type="GO" id="GO:0016620">
    <property type="term" value="F:oxidoreductase activity, acting on the aldehyde or oxo group of donors, NAD or NADP as acceptor"/>
    <property type="evidence" value="ECO:0007669"/>
    <property type="project" value="InterPro"/>
</dbReference>
<dbReference type="InterPro" id="IPR016163">
    <property type="entry name" value="Ald_DH_C"/>
</dbReference>
<gene>
    <name evidence="7" type="ORF">C435_20158</name>
</gene>
<evidence type="ECO:0000256" key="3">
    <source>
        <dbReference type="ARBA" id="ARBA00023002"/>
    </source>
</evidence>
<comment type="similarity">
    <text evidence="1 5">Belongs to the aldehyde dehydrogenase family.</text>
</comment>
<dbReference type="Proteomes" id="UP000011687">
    <property type="component" value="Unassembled WGS sequence"/>
</dbReference>
<dbReference type="EMBL" id="AOLS01000115">
    <property type="protein sequence ID" value="EMA10438.1"/>
    <property type="molecule type" value="Genomic_DNA"/>
</dbReference>
<keyword evidence="8" id="KW-1185">Reference proteome</keyword>
<dbReference type="RefSeq" id="WP_007190546.1">
    <property type="nucleotide sequence ID" value="NZ_AOLS01000115.1"/>
</dbReference>
<dbReference type="FunFam" id="3.40.309.10:FF:000012">
    <property type="entry name" value="Betaine aldehyde dehydrogenase"/>
    <property type="match status" value="1"/>
</dbReference>
<dbReference type="InterPro" id="IPR029510">
    <property type="entry name" value="Ald_DH_CS_GLU"/>
</dbReference>
<evidence type="ECO:0000313" key="8">
    <source>
        <dbReference type="Proteomes" id="UP000011687"/>
    </source>
</evidence>
<evidence type="ECO:0000256" key="2">
    <source>
        <dbReference type="ARBA" id="ARBA00011881"/>
    </source>
</evidence>
<comment type="caution">
    <text evidence="7">The sequence shown here is derived from an EMBL/GenBank/DDBJ whole genome shotgun (WGS) entry which is preliminary data.</text>
</comment>
<evidence type="ECO:0000256" key="4">
    <source>
        <dbReference type="PROSITE-ProRule" id="PRU10007"/>
    </source>
</evidence>
<feature type="active site" evidence="4">
    <location>
        <position position="267"/>
    </location>
</feature>
<dbReference type="PANTHER" id="PTHR11699">
    <property type="entry name" value="ALDEHYDE DEHYDROGENASE-RELATED"/>
    <property type="match status" value="1"/>
</dbReference>
<dbReference type="AlphaFoldDB" id="M0JPY2"/>
<organism evidence="7 8">
    <name type="scientific">Haloarcula marismortui ATCC 33799</name>
    <dbReference type="NCBI Taxonomy" id="662475"/>
    <lineage>
        <taxon>Archaea</taxon>
        <taxon>Methanobacteriati</taxon>
        <taxon>Methanobacteriota</taxon>
        <taxon>Stenosarchaea group</taxon>
        <taxon>Halobacteria</taxon>
        <taxon>Halobacteriales</taxon>
        <taxon>Haloarculaceae</taxon>
        <taxon>Haloarcula</taxon>
    </lineage>
</organism>
<evidence type="ECO:0000259" key="6">
    <source>
        <dbReference type="Pfam" id="PF00171"/>
    </source>
</evidence>
<dbReference type="Pfam" id="PF00171">
    <property type="entry name" value="Aldedh"/>
    <property type="match status" value="1"/>
</dbReference>
<accession>M0JPY2</accession>
<dbReference type="Gene3D" id="3.40.309.10">
    <property type="entry name" value="Aldehyde Dehydrogenase, Chain A, domain 2"/>
    <property type="match status" value="1"/>
</dbReference>
<dbReference type="SUPFAM" id="SSF53720">
    <property type="entry name" value="ALDH-like"/>
    <property type="match status" value="1"/>
</dbReference>
<dbReference type="Gene3D" id="3.40.605.10">
    <property type="entry name" value="Aldehyde Dehydrogenase, Chain A, domain 1"/>
    <property type="match status" value="1"/>
</dbReference>
<evidence type="ECO:0000313" key="7">
    <source>
        <dbReference type="EMBL" id="EMA10438.1"/>
    </source>
</evidence>
<evidence type="ECO:0000256" key="1">
    <source>
        <dbReference type="ARBA" id="ARBA00009986"/>
    </source>
</evidence>
<comment type="subunit">
    <text evidence="2">Homotetramer.</text>
</comment>
<protein>
    <submittedName>
        <fullName evidence="7">Aldehyde dehydrogenase</fullName>
    </submittedName>
</protein>
<sequence length="503" mass="53977">MPDSETRTAMRERHLQAHEDALADIVIEPWIGGTSVSGSEPIPTRDPVIDEPITAVPVCDDELVNQAVQVAWDGFETWSDRTPTDRSQRLSEWVDVLEEHLDELALLECLDTGKPLSEARGEVEGALRTLEYYAAVARTQQGSQIPAQGDLHMYTRMEPYGVVGQITPWNFPAWAAAWKFGPALAAGNCSVLKPSAYTPLTTVRMAQLSDGIFPDGVINVVTGGGSTTGATLTEHEDVRKLSFTGSGSVGQEVMQTAAARIAPVTLELGGKSPLVVFPDADMQTAVDAAAAGVYYSTGEICDALSRAIVHEDVHDEFVDRLVARAESYTLGDPLDDETTLGPLTNEDQFETVSDYVTIGRNEGATLVTGGTAPDDRALADGHYVEPAVFTDVEPDMRIAREEIFGPVQTVQSFETYDEAIALANDTEFGLAGGVATESTDIAHQAAADIDAGVVYINAYGPIRPEGPYGGFKESGIGHDLGRAAVEQYQQPKTVYVNLDSPEI</sequence>
<evidence type="ECO:0000256" key="5">
    <source>
        <dbReference type="RuleBase" id="RU003345"/>
    </source>
</evidence>
<name>M0JPY2_9EURY</name>
<proteinExistence type="inferred from homology"/>
<dbReference type="FunFam" id="3.40.605.10:FF:000007">
    <property type="entry name" value="NAD/NADP-dependent betaine aldehyde dehydrogenase"/>
    <property type="match status" value="1"/>
</dbReference>